<dbReference type="PANTHER" id="PTHR32315">
    <property type="entry name" value="ADENINE PHOSPHORIBOSYLTRANSFERASE"/>
    <property type="match status" value="1"/>
</dbReference>
<accession>A0ABS7PCG6</accession>
<keyword evidence="10 11" id="KW-0660">Purine salvage</keyword>
<evidence type="ECO:0000313" key="14">
    <source>
        <dbReference type="Proteomes" id="UP000759298"/>
    </source>
</evidence>
<dbReference type="Pfam" id="PF00156">
    <property type="entry name" value="Pribosyltran"/>
    <property type="match status" value="1"/>
</dbReference>
<evidence type="ECO:0000256" key="4">
    <source>
        <dbReference type="ARBA" id="ARBA00004659"/>
    </source>
</evidence>
<dbReference type="SUPFAM" id="SSF53271">
    <property type="entry name" value="PRTase-like"/>
    <property type="match status" value="1"/>
</dbReference>
<reference evidence="13 14" key="1">
    <citation type="submission" date="2021-07" db="EMBL/GenBank/DDBJ databases">
        <title>Alteriqipengyuania abyssalis NZ-12B nov, sp.nov isolated from deep sea sponge in pacific ocean.</title>
        <authorList>
            <person name="Tareen S."/>
            <person name="Wink J."/>
        </authorList>
    </citation>
    <scope>NUCLEOTIDE SEQUENCE [LARGE SCALE GENOMIC DNA]</scope>
    <source>
        <strain evidence="13 14">NZ-12B</strain>
    </source>
</reference>
<comment type="pathway">
    <text evidence="4 11">Purine metabolism; AMP biosynthesis via salvage pathway; AMP from adenine: step 1/1.</text>
</comment>
<keyword evidence="9 11" id="KW-0808">Transferase</keyword>
<evidence type="ECO:0000256" key="5">
    <source>
        <dbReference type="ARBA" id="ARBA00008391"/>
    </source>
</evidence>
<dbReference type="EC" id="2.4.2.7" evidence="6 11"/>
<evidence type="ECO:0000256" key="9">
    <source>
        <dbReference type="ARBA" id="ARBA00022679"/>
    </source>
</evidence>
<evidence type="ECO:0000256" key="7">
    <source>
        <dbReference type="ARBA" id="ARBA00022490"/>
    </source>
</evidence>
<protein>
    <recommendedName>
        <fullName evidence="6 11">Adenine phosphoribosyltransferase</fullName>
        <shortName evidence="11">APRT</shortName>
        <ecNumber evidence="6 11">2.4.2.7</ecNumber>
    </recommendedName>
</protein>
<keyword evidence="7 11" id="KW-0963">Cytoplasm</keyword>
<dbReference type="Gene3D" id="3.40.50.2020">
    <property type="match status" value="1"/>
</dbReference>
<name>A0ABS7PCG6_9SPHN</name>
<evidence type="ECO:0000256" key="6">
    <source>
        <dbReference type="ARBA" id="ARBA00011893"/>
    </source>
</evidence>
<gene>
    <name evidence="11" type="primary">apt</name>
    <name evidence="13" type="ORF">KYN89_06785</name>
</gene>
<dbReference type="CDD" id="cd06223">
    <property type="entry name" value="PRTases_typeI"/>
    <property type="match status" value="1"/>
</dbReference>
<dbReference type="NCBIfam" id="NF002634">
    <property type="entry name" value="PRK02304.1-3"/>
    <property type="match status" value="1"/>
</dbReference>
<dbReference type="InterPro" id="IPR005764">
    <property type="entry name" value="Ade_phspho_trans"/>
</dbReference>
<organism evidence="13 14">
    <name type="scientific">Alteriqipengyuania abyssalis</name>
    <dbReference type="NCBI Taxonomy" id="2860200"/>
    <lineage>
        <taxon>Bacteria</taxon>
        <taxon>Pseudomonadati</taxon>
        <taxon>Pseudomonadota</taxon>
        <taxon>Alphaproteobacteria</taxon>
        <taxon>Sphingomonadales</taxon>
        <taxon>Erythrobacteraceae</taxon>
        <taxon>Alteriqipengyuania</taxon>
    </lineage>
</organism>
<comment type="similarity">
    <text evidence="5 11">Belongs to the purine/pyrimidine phosphoribosyltransferase family.</text>
</comment>
<proteinExistence type="inferred from homology"/>
<dbReference type="NCBIfam" id="TIGR01090">
    <property type="entry name" value="apt"/>
    <property type="match status" value="1"/>
</dbReference>
<feature type="domain" description="Phosphoribosyltransferase" evidence="12">
    <location>
        <begin position="35"/>
        <end position="159"/>
    </location>
</feature>
<comment type="subunit">
    <text evidence="11">Homodimer.</text>
</comment>
<dbReference type="GO" id="GO:0003999">
    <property type="term" value="F:adenine phosphoribosyltransferase activity"/>
    <property type="evidence" value="ECO:0007669"/>
    <property type="project" value="UniProtKB-EC"/>
</dbReference>
<evidence type="ECO:0000256" key="8">
    <source>
        <dbReference type="ARBA" id="ARBA00022676"/>
    </source>
</evidence>
<dbReference type="InterPro" id="IPR000836">
    <property type="entry name" value="PRTase_dom"/>
</dbReference>
<dbReference type="Proteomes" id="UP000759298">
    <property type="component" value="Unassembled WGS sequence"/>
</dbReference>
<keyword evidence="8 11" id="KW-0328">Glycosyltransferase</keyword>
<evidence type="ECO:0000256" key="10">
    <source>
        <dbReference type="ARBA" id="ARBA00022726"/>
    </source>
</evidence>
<keyword evidence="14" id="KW-1185">Reference proteome</keyword>
<evidence type="ECO:0000256" key="11">
    <source>
        <dbReference type="HAMAP-Rule" id="MF_00004"/>
    </source>
</evidence>
<evidence type="ECO:0000313" key="13">
    <source>
        <dbReference type="EMBL" id="MBY8336750.1"/>
    </source>
</evidence>
<comment type="subcellular location">
    <subcellularLocation>
        <location evidence="3 11">Cytoplasm</location>
    </subcellularLocation>
</comment>
<dbReference type="PANTHER" id="PTHR32315:SF3">
    <property type="entry name" value="ADENINE PHOSPHORIBOSYLTRANSFERASE"/>
    <property type="match status" value="1"/>
</dbReference>
<evidence type="ECO:0000256" key="3">
    <source>
        <dbReference type="ARBA" id="ARBA00004496"/>
    </source>
</evidence>
<comment type="caution">
    <text evidence="13">The sequence shown here is derived from an EMBL/GenBank/DDBJ whole genome shotgun (WGS) entry which is preliminary data.</text>
</comment>
<dbReference type="RefSeq" id="WP_222824389.1">
    <property type="nucleotide sequence ID" value="NZ_JAHWXP010000002.1"/>
</dbReference>
<dbReference type="NCBIfam" id="NF002636">
    <property type="entry name" value="PRK02304.1-5"/>
    <property type="match status" value="1"/>
</dbReference>
<evidence type="ECO:0000256" key="1">
    <source>
        <dbReference type="ARBA" id="ARBA00000868"/>
    </source>
</evidence>
<comment type="catalytic activity">
    <reaction evidence="1 11">
        <text>AMP + diphosphate = 5-phospho-alpha-D-ribose 1-diphosphate + adenine</text>
        <dbReference type="Rhea" id="RHEA:16609"/>
        <dbReference type="ChEBI" id="CHEBI:16708"/>
        <dbReference type="ChEBI" id="CHEBI:33019"/>
        <dbReference type="ChEBI" id="CHEBI:58017"/>
        <dbReference type="ChEBI" id="CHEBI:456215"/>
        <dbReference type="EC" id="2.4.2.7"/>
    </reaction>
</comment>
<comment type="function">
    <text evidence="2 11">Catalyzes a salvage reaction resulting in the formation of AMP, that is energically less costly than de novo synthesis.</text>
</comment>
<dbReference type="HAMAP" id="MF_00004">
    <property type="entry name" value="Aden_phosphoribosyltr"/>
    <property type="match status" value="1"/>
</dbReference>
<evidence type="ECO:0000259" key="12">
    <source>
        <dbReference type="Pfam" id="PF00156"/>
    </source>
</evidence>
<dbReference type="InterPro" id="IPR050054">
    <property type="entry name" value="UPRTase/APRTase"/>
</dbReference>
<dbReference type="EMBL" id="JAHWXP010000002">
    <property type="protein sequence ID" value="MBY8336750.1"/>
    <property type="molecule type" value="Genomic_DNA"/>
</dbReference>
<dbReference type="InterPro" id="IPR029057">
    <property type="entry name" value="PRTase-like"/>
</dbReference>
<sequence length="185" mass="19138">MSNAPAALDLEQLRASIRTVPDFPKPGIQFRDITTLLSEPAALRTSVSLLADMARDQGATVIAGMEARGFIFGAAVAIHAGLGFVPIRKPGKLPVETIGVDYALEYGTDRLELDPSALAPGARVALVDDLIATGGTALAAAELVKLTGAHVAGALFVVDLPDLGGSTRLRDADIPVHSLVSFDGD</sequence>
<evidence type="ECO:0000256" key="2">
    <source>
        <dbReference type="ARBA" id="ARBA00003968"/>
    </source>
</evidence>